<dbReference type="OrthoDB" id="1122255at2"/>
<sequence length="182" mass="20800">MKTIDKYLFQALDNYPFWLEGTVESLDYALSYDAKNTTALCLYGRVHAEQLLDYETAKAYFQEALGIDVYALEVYPYYIQTLLCNEDYEEAERLIAFALTIKGISKTAILLEKAALLERRGEIKAALKLMKTIKLSCFTLSDADAVAELEKRLKGKRGLLFEKKKKKPEKSASKKESKTKKK</sequence>
<accession>A0A2S1LP15</accession>
<gene>
    <name evidence="2" type="ORF">FK004_09795</name>
</gene>
<evidence type="ECO:0000313" key="3">
    <source>
        <dbReference type="Proteomes" id="UP000244677"/>
    </source>
</evidence>
<dbReference type="EMBL" id="CP020919">
    <property type="protein sequence ID" value="AWG25507.1"/>
    <property type="molecule type" value="Genomic_DNA"/>
</dbReference>
<organism evidence="2 3">
    <name type="scientific">Flavobacterium kingsejongi</name>
    <dbReference type="NCBI Taxonomy" id="1678728"/>
    <lineage>
        <taxon>Bacteria</taxon>
        <taxon>Pseudomonadati</taxon>
        <taxon>Bacteroidota</taxon>
        <taxon>Flavobacteriia</taxon>
        <taxon>Flavobacteriales</taxon>
        <taxon>Flavobacteriaceae</taxon>
        <taxon>Flavobacterium</taxon>
    </lineage>
</organism>
<protein>
    <recommendedName>
        <fullName evidence="4">Tetratricopeptide repeat protein</fullName>
    </recommendedName>
</protein>
<evidence type="ECO:0000313" key="2">
    <source>
        <dbReference type="EMBL" id="AWG25507.1"/>
    </source>
</evidence>
<evidence type="ECO:0000256" key="1">
    <source>
        <dbReference type="SAM" id="MobiDB-lite"/>
    </source>
</evidence>
<name>A0A2S1LP15_9FLAO</name>
<dbReference type="InterPro" id="IPR011990">
    <property type="entry name" value="TPR-like_helical_dom_sf"/>
</dbReference>
<feature type="region of interest" description="Disordered" evidence="1">
    <location>
        <begin position="160"/>
        <end position="182"/>
    </location>
</feature>
<dbReference type="SUPFAM" id="SSF48452">
    <property type="entry name" value="TPR-like"/>
    <property type="match status" value="1"/>
</dbReference>
<dbReference type="Gene3D" id="1.25.40.10">
    <property type="entry name" value="Tetratricopeptide repeat domain"/>
    <property type="match status" value="1"/>
</dbReference>
<reference evidence="2 3" key="1">
    <citation type="submission" date="2017-04" db="EMBL/GenBank/DDBJ databases">
        <title>Complete genome sequence of Flavobacterium kingsejong AJ004.</title>
        <authorList>
            <person name="Lee P.C."/>
        </authorList>
    </citation>
    <scope>NUCLEOTIDE SEQUENCE [LARGE SCALE GENOMIC DNA]</scope>
    <source>
        <strain evidence="2 3">AJ004</strain>
    </source>
</reference>
<evidence type="ECO:0008006" key="4">
    <source>
        <dbReference type="Google" id="ProtNLM"/>
    </source>
</evidence>
<dbReference type="RefSeq" id="WP_108737097.1">
    <property type="nucleotide sequence ID" value="NZ_CP020919.1"/>
</dbReference>
<dbReference type="Proteomes" id="UP000244677">
    <property type="component" value="Chromosome"/>
</dbReference>
<proteinExistence type="predicted"/>
<keyword evidence="3" id="KW-1185">Reference proteome</keyword>
<dbReference type="KEGG" id="fki:FK004_09795"/>
<dbReference type="AlphaFoldDB" id="A0A2S1LP15"/>